<keyword evidence="2" id="KW-1185">Reference proteome</keyword>
<accession>A0ABY1QSH1</accession>
<sequence>MNYGAETSLHLSFYLPETVMQIDHLTRTYRYDGIDLPVPPHLAQDPAALRAYHATLYPAILNAETVDAGIMGGAHVTEYRRAVGTKG</sequence>
<proteinExistence type="predicted"/>
<dbReference type="EMBL" id="FXUI01000013">
    <property type="protein sequence ID" value="SMP79535.1"/>
    <property type="molecule type" value="Genomic_DNA"/>
</dbReference>
<gene>
    <name evidence="1" type="ORF">SAMN06296065_11335</name>
</gene>
<dbReference type="InterPro" id="IPR032866">
    <property type="entry name" value="Prok_Ub"/>
</dbReference>
<comment type="caution">
    <text evidence="1">The sequence shown here is derived from an EMBL/GenBank/DDBJ whole genome shotgun (WGS) entry which is preliminary data.</text>
</comment>
<organism evidence="1 2">
    <name type="scientific">Novosphingobium panipatense</name>
    <dbReference type="NCBI Taxonomy" id="428991"/>
    <lineage>
        <taxon>Bacteria</taxon>
        <taxon>Pseudomonadati</taxon>
        <taxon>Pseudomonadota</taxon>
        <taxon>Alphaproteobacteria</taxon>
        <taxon>Sphingomonadales</taxon>
        <taxon>Sphingomonadaceae</taxon>
        <taxon>Novosphingobium</taxon>
    </lineage>
</organism>
<dbReference type="Proteomes" id="UP001157910">
    <property type="component" value="Unassembled WGS sequence"/>
</dbReference>
<dbReference type="Pfam" id="PF14454">
    <property type="entry name" value="Prok_Ub"/>
    <property type="match status" value="1"/>
</dbReference>
<name>A0ABY1QSH1_9SPHN</name>
<evidence type="ECO:0000313" key="2">
    <source>
        <dbReference type="Proteomes" id="UP001157910"/>
    </source>
</evidence>
<reference evidence="1 2" key="1">
    <citation type="submission" date="2017-05" db="EMBL/GenBank/DDBJ databases">
        <authorList>
            <person name="Varghese N."/>
            <person name="Submissions S."/>
        </authorList>
    </citation>
    <scope>NUCLEOTIDE SEQUENCE [LARGE SCALE GENOMIC DNA]</scope>
    <source>
        <strain evidence="1 2">SM16</strain>
    </source>
</reference>
<protein>
    <submittedName>
        <fullName evidence="1">PRTRC system protein C</fullName>
    </submittedName>
</protein>
<dbReference type="RefSeq" id="WP_379502841.1">
    <property type="nucleotide sequence ID" value="NZ_JBHRTZ010000002.1"/>
</dbReference>
<evidence type="ECO:0000313" key="1">
    <source>
        <dbReference type="EMBL" id="SMP79535.1"/>
    </source>
</evidence>